<dbReference type="EMBL" id="QSTW01000013">
    <property type="protein sequence ID" value="RGM90291.1"/>
    <property type="molecule type" value="Genomic_DNA"/>
</dbReference>
<evidence type="ECO:0000313" key="2">
    <source>
        <dbReference type="EMBL" id="RGM90291.1"/>
    </source>
</evidence>
<organism evidence="2 3">
    <name type="scientific">Phocaeicola plebeius</name>
    <dbReference type="NCBI Taxonomy" id="310297"/>
    <lineage>
        <taxon>Bacteria</taxon>
        <taxon>Pseudomonadati</taxon>
        <taxon>Bacteroidota</taxon>
        <taxon>Bacteroidia</taxon>
        <taxon>Bacteroidales</taxon>
        <taxon>Bacteroidaceae</taxon>
        <taxon>Phocaeicola</taxon>
    </lineage>
</organism>
<feature type="coiled-coil region" evidence="1">
    <location>
        <begin position="3"/>
        <end position="30"/>
    </location>
</feature>
<comment type="caution">
    <text evidence="2">The sequence shown here is derived from an EMBL/GenBank/DDBJ whole genome shotgun (WGS) entry which is preliminary data.</text>
</comment>
<protein>
    <submittedName>
        <fullName evidence="2">Uncharacterized protein</fullName>
    </submittedName>
</protein>
<sequence length="122" mass="14554">MNIEKTISKLKAKKEKLEETTQKYDNYVRLCRTKWYNNHRNDIDVARKTSAINLAIDLINKRIVDIDLHNYALQILPVTLEDRWSDYINKSCSIYLNERKECARYLIDNFLPICKREVLSCI</sequence>
<evidence type="ECO:0000256" key="1">
    <source>
        <dbReference type="SAM" id="Coils"/>
    </source>
</evidence>
<keyword evidence="1" id="KW-0175">Coiled coil</keyword>
<dbReference type="Proteomes" id="UP000260814">
    <property type="component" value="Unassembled WGS sequence"/>
</dbReference>
<dbReference type="AlphaFoldDB" id="A0A3E4Z720"/>
<proteinExistence type="predicted"/>
<reference evidence="2 3" key="1">
    <citation type="submission" date="2018-08" db="EMBL/GenBank/DDBJ databases">
        <title>A genome reference for cultivated species of the human gut microbiota.</title>
        <authorList>
            <person name="Zou Y."/>
            <person name="Xue W."/>
            <person name="Luo G."/>
        </authorList>
    </citation>
    <scope>NUCLEOTIDE SEQUENCE [LARGE SCALE GENOMIC DNA]</scope>
    <source>
        <strain evidence="2 3">OM06-2</strain>
    </source>
</reference>
<name>A0A3E4Z720_9BACT</name>
<gene>
    <name evidence="2" type="ORF">DXB87_10345</name>
</gene>
<accession>A0A3E4Z720</accession>
<evidence type="ECO:0000313" key="3">
    <source>
        <dbReference type="Proteomes" id="UP000260814"/>
    </source>
</evidence>
<dbReference type="RefSeq" id="WP_117702085.1">
    <property type="nucleotide sequence ID" value="NZ_QSTW01000013.1"/>
</dbReference>